<name>A0ACC0YLE0_9ROSI</name>
<dbReference type="Proteomes" id="UP001163603">
    <property type="component" value="Chromosome 6"/>
</dbReference>
<protein>
    <submittedName>
        <fullName evidence="1">Uncharacterized protein</fullName>
    </submittedName>
</protein>
<evidence type="ECO:0000313" key="1">
    <source>
        <dbReference type="EMBL" id="KAJ0039088.1"/>
    </source>
</evidence>
<organism evidence="1 2">
    <name type="scientific">Pistacia integerrima</name>
    <dbReference type="NCBI Taxonomy" id="434235"/>
    <lineage>
        <taxon>Eukaryota</taxon>
        <taxon>Viridiplantae</taxon>
        <taxon>Streptophyta</taxon>
        <taxon>Embryophyta</taxon>
        <taxon>Tracheophyta</taxon>
        <taxon>Spermatophyta</taxon>
        <taxon>Magnoliopsida</taxon>
        <taxon>eudicotyledons</taxon>
        <taxon>Gunneridae</taxon>
        <taxon>Pentapetalae</taxon>
        <taxon>rosids</taxon>
        <taxon>malvids</taxon>
        <taxon>Sapindales</taxon>
        <taxon>Anacardiaceae</taxon>
        <taxon>Pistacia</taxon>
    </lineage>
</organism>
<reference evidence="2" key="1">
    <citation type="journal article" date="2023" name="G3 (Bethesda)">
        <title>Genome assembly and association tests identify interacting loci associated with vigor, precocity, and sex in interspecific pistachio rootstocks.</title>
        <authorList>
            <person name="Palmer W."/>
            <person name="Jacygrad E."/>
            <person name="Sagayaradj S."/>
            <person name="Cavanaugh K."/>
            <person name="Han R."/>
            <person name="Bertier L."/>
            <person name="Beede B."/>
            <person name="Kafkas S."/>
            <person name="Golino D."/>
            <person name="Preece J."/>
            <person name="Michelmore R."/>
        </authorList>
    </citation>
    <scope>NUCLEOTIDE SEQUENCE [LARGE SCALE GENOMIC DNA]</scope>
</reference>
<comment type="caution">
    <text evidence="1">The sequence shown here is derived from an EMBL/GenBank/DDBJ whole genome shotgun (WGS) entry which is preliminary data.</text>
</comment>
<evidence type="ECO:0000313" key="2">
    <source>
        <dbReference type="Proteomes" id="UP001163603"/>
    </source>
</evidence>
<keyword evidence="2" id="KW-1185">Reference proteome</keyword>
<accession>A0ACC0YLE0</accession>
<sequence length="93" mass="10683">MQNPINSAAKKSSRAGETRFQHKARRPVTVVQFGNSVFSLQPDTAMPTVESTIKWSDVQFPEEWKLRDENPPESKEYTSPPRIEFQGGFRPQF</sequence>
<dbReference type="EMBL" id="CM047741">
    <property type="protein sequence ID" value="KAJ0039088.1"/>
    <property type="molecule type" value="Genomic_DNA"/>
</dbReference>
<gene>
    <name evidence="1" type="ORF">Pint_22062</name>
</gene>
<proteinExistence type="predicted"/>